<dbReference type="Pfam" id="PF02687">
    <property type="entry name" value="FtsX"/>
    <property type="match status" value="1"/>
</dbReference>
<evidence type="ECO:0000256" key="3">
    <source>
        <dbReference type="ARBA" id="ARBA00022692"/>
    </source>
</evidence>
<feature type="transmembrane region" description="Helical" evidence="6">
    <location>
        <begin position="192"/>
        <end position="212"/>
    </location>
</feature>
<dbReference type="Proteomes" id="UP000214355">
    <property type="component" value="Chromosome I"/>
</dbReference>
<feature type="transmembrane region" description="Helical" evidence="6">
    <location>
        <begin position="285"/>
        <end position="305"/>
    </location>
</feature>
<proteinExistence type="predicted"/>
<dbReference type="InterPro" id="IPR003838">
    <property type="entry name" value="ABC3_permease_C"/>
</dbReference>
<dbReference type="GeneID" id="65343815"/>
<feature type="transmembrane region" description="Helical" evidence="6">
    <location>
        <begin position="146"/>
        <end position="166"/>
    </location>
</feature>
<reference evidence="9" key="1">
    <citation type="submission" date="2016-10" db="EMBL/GenBank/DDBJ databases">
        <authorList>
            <person name="Varghese N."/>
            <person name="Submissions S."/>
        </authorList>
    </citation>
    <scope>NUCLEOTIDE SEQUENCE [LARGE SCALE GENOMIC DNA]</scope>
    <source>
        <strain evidence="9">DSM 10002</strain>
    </source>
</reference>
<feature type="transmembrane region" description="Helical" evidence="6">
    <location>
        <begin position="105"/>
        <end position="125"/>
    </location>
</feature>
<evidence type="ECO:0000313" key="9">
    <source>
        <dbReference type="Proteomes" id="UP000214355"/>
    </source>
</evidence>
<dbReference type="PROSITE" id="PS51257">
    <property type="entry name" value="PROKAR_LIPOPROTEIN"/>
    <property type="match status" value="1"/>
</dbReference>
<evidence type="ECO:0000256" key="5">
    <source>
        <dbReference type="ARBA" id="ARBA00023136"/>
    </source>
</evidence>
<keyword evidence="9" id="KW-1185">Reference proteome</keyword>
<keyword evidence="5 6" id="KW-0472">Membrane</keyword>
<sequence length="456" mass="48936">MLKEIRDFIPMFVATLSISSISCCLITLSLSTTIAGAQLPTGPAAEQFSVLGGFQMALTIMAILFCVPTIIRLAVEEDSRRIALWQVIGASPAAARLRYVTLAYLAAVIGCVLGTVLAMSLWDFYIVLIQKTGLLPADSEYIHQSIWAIVFAPITSLLTVILPLVLTTRSLLKLDPVIAVNGPLANPTERQWVRYLFSFLVTGGMIASYIAISKVPITTSSEILSGLISAYWGIGLGLLLAFGISSKAIVKSTITFIGLFRPFNIFESWMIAFTSAKRRAFRSTAFITPLVLAATSVGLVFGMIVQTRNVMFAIGASKESLQVSPSSQILLIFSTPVILAAASGVLAVYLTNRSRVHDIALLQVLGCKPSTITLAAFLESLIYLLVASLISTAILFINSLAMGLALSAGPVPDTQSSGIPLETYILLTAGFLLITLFTEISTLIQSRSLNMQAIVR</sequence>
<dbReference type="OrthoDB" id="4424834at2"/>
<feature type="transmembrane region" description="Helical" evidence="6">
    <location>
        <begin position="224"/>
        <end position="242"/>
    </location>
</feature>
<gene>
    <name evidence="8" type="ORF">SAMN04489737_0054</name>
</gene>
<evidence type="ECO:0000256" key="6">
    <source>
        <dbReference type="SAM" id="Phobius"/>
    </source>
</evidence>
<feature type="domain" description="ABC3 transporter permease C-terminal" evidence="7">
    <location>
        <begin position="56"/>
        <end position="176"/>
    </location>
</feature>
<feature type="transmembrane region" description="Helical" evidence="6">
    <location>
        <begin position="54"/>
        <end position="75"/>
    </location>
</feature>
<comment type="subcellular location">
    <subcellularLocation>
        <location evidence="1">Cell membrane</location>
        <topology evidence="1">Multi-pass membrane protein</topology>
    </subcellularLocation>
</comment>
<organism evidence="8 9">
    <name type="scientific">Arcanobacterium phocae</name>
    <dbReference type="NCBI Taxonomy" id="131112"/>
    <lineage>
        <taxon>Bacteria</taxon>
        <taxon>Bacillati</taxon>
        <taxon>Actinomycetota</taxon>
        <taxon>Actinomycetes</taxon>
        <taxon>Actinomycetales</taxon>
        <taxon>Actinomycetaceae</taxon>
        <taxon>Arcanobacterium</taxon>
    </lineage>
</organism>
<dbReference type="EMBL" id="LT629804">
    <property type="protein sequence ID" value="SDU77535.1"/>
    <property type="molecule type" value="Genomic_DNA"/>
</dbReference>
<protein>
    <submittedName>
        <fullName evidence="8">Putative ABC transport system permease protein</fullName>
    </submittedName>
</protein>
<feature type="transmembrane region" description="Helical" evidence="6">
    <location>
        <begin position="12"/>
        <end position="34"/>
    </location>
</feature>
<name>A0A1H2L9Z3_9ACTO</name>
<accession>A0A1H2L9Z3</accession>
<keyword evidence="2" id="KW-1003">Cell membrane</keyword>
<dbReference type="STRING" id="131112.SAMN04489737_0054"/>
<feature type="transmembrane region" description="Helical" evidence="6">
    <location>
        <begin position="381"/>
        <end position="404"/>
    </location>
</feature>
<keyword evidence="4 6" id="KW-1133">Transmembrane helix</keyword>
<dbReference type="AlphaFoldDB" id="A0A1H2L9Z3"/>
<feature type="transmembrane region" description="Helical" evidence="6">
    <location>
        <begin position="424"/>
        <end position="444"/>
    </location>
</feature>
<evidence type="ECO:0000256" key="1">
    <source>
        <dbReference type="ARBA" id="ARBA00004651"/>
    </source>
</evidence>
<evidence type="ECO:0000313" key="8">
    <source>
        <dbReference type="EMBL" id="SDU77535.1"/>
    </source>
</evidence>
<evidence type="ECO:0000256" key="2">
    <source>
        <dbReference type="ARBA" id="ARBA00022475"/>
    </source>
</evidence>
<feature type="transmembrane region" description="Helical" evidence="6">
    <location>
        <begin position="329"/>
        <end position="350"/>
    </location>
</feature>
<evidence type="ECO:0000259" key="7">
    <source>
        <dbReference type="Pfam" id="PF02687"/>
    </source>
</evidence>
<evidence type="ECO:0000256" key="4">
    <source>
        <dbReference type="ARBA" id="ARBA00022989"/>
    </source>
</evidence>
<dbReference type="RefSeq" id="WP_091278509.1">
    <property type="nucleotide sequence ID" value="NZ_LT629804.1"/>
</dbReference>
<keyword evidence="3 6" id="KW-0812">Transmembrane</keyword>
<dbReference type="GO" id="GO:0005886">
    <property type="term" value="C:plasma membrane"/>
    <property type="evidence" value="ECO:0007669"/>
    <property type="project" value="UniProtKB-SubCell"/>
</dbReference>